<evidence type="ECO:0000313" key="2">
    <source>
        <dbReference type="Proteomes" id="UP000587415"/>
    </source>
</evidence>
<name>A0A7X6BML6_9CAUL</name>
<proteinExistence type="predicted"/>
<organism evidence="1 2">
    <name type="scientific">Brevundimonas alba</name>
    <dbReference type="NCBI Taxonomy" id="74314"/>
    <lineage>
        <taxon>Bacteria</taxon>
        <taxon>Pseudomonadati</taxon>
        <taxon>Pseudomonadota</taxon>
        <taxon>Alphaproteobacteria</taxon>
        <taxon>Caulobacterales</taxon>
        <taxon>Caulobacteraceae</taxon>
        <taxon>Brevundimonas</taxon>
    </lineage>
</organism>
<accession>A0A7X6BML6</accession>
<dbReference type="AlphaFoldDB" id="A0A7X6BML6"/>
<dbReference type="RefSeq" id="WP_168045366.1">
    <property type="nucleotide sequence ID" value="NZ_JAATJM010000001.1"/>
</dbReference>
<gene>
    <name evidence="1" type="ORF">GGQ87_000750</name>
</gene>
<dbReference type="EMBL" id="JAATJM010000001">
    <property type="protein sequence ID" value="NJC40492.1"/>
    <property type="molecule type" value="Genomic_DNA"/>
</dbReference>
<comment type="caution">
    <text evidence="1">The sequence shown here is derived from an EMBL/GenBank/DDBJ whole genome shotgun (WGS) entry which is preliminary data.</text>
</comment>
<dbReference type="Proteomes" id="UP000587415">
    <property type="component" value="Unassembled WGS sequence"/>
</dbReference>
<reference evidence="1 2" key="1">
    <citation type="submission" date="2020-03" db="EMBL/GenBank/DDBJ databases">
        <title>Genomic Encyclopedia of Type Strains, Phase IV (KMG-IV): sequencing the most valuable type-strain genomes for metagenomic binning, comparative biology and taxonomic classification.</title>
        <authorList>
            <person name="Goeker M."/>
        </authorList>
    </citation>
    <scope>NUCLEOTIDE SEQUENCE [LARGE SCALE GENOMIC DNA]</scope>
    <source>
        <strain evidence="1 2">DSM 4736</strain>
    </source>
</reference>
<sequence>MQPAPQPDPAAPVPPVPVRANRLPESRLLADRLLETLGGLDLASADGRAGIRTLLAEIERLSPGAILQQAASIELRRVGWLCGQGRVKIS</sequence>
<evidence type="ECO:0000313" key="1">
    <source>
        <dbReference type="EMBL" id="NJC40492.1"/>
    </source>
</evidence>
<keyword evidence="2" id="KW-1185">Reference proteome</keyword>
<protein>
    <submittedName>
        <fullName evidence="1">Uncharacterized protein</fullName>
    </submittedName>
</protein>